<keyword evidence="3" id="KW-1003">Cell membrane</keyword>
<comment type="similarity">
    <text evidence="2">Belongs to the FliR/MopE/SpaR family.</text>
</comment>
<feature type="transmembrane region" description="Helical" evidence="7">
    <location>
        <begin position="136"/>
        <end position="156"/>
    </location>
</feature>
<dbReference type="InterPro" id="IPR002010">
    <property type="entry name" value="T3SS_IM_R"/>
</dbReference>
<evidence type="ECO:0000256" key="1">
    <source>
        <dbReference type="ARBA" id="ARBA00004651"/>
    </source>
</evidence>
<dbReference type="GO" id="GO:0006605">
    <property type="term" value="P:protein targeting"/>
    <property type="evidence" value="ECO:0007669"/>
    <property type="project" value="InterPro"/>
</dbReference>
<feature type="transmembrane region" description="Helical" evidence="7">
    <location>
        <begin position="77"/>
        <end position="98"/>
    </location>
</feature>
<evidence type="ECO:0000256" key="5">
    <source>
        <dbReference type="ARBA" id="ARBA00022989"/>
    </source>
</evidence>
<gene>
    <name evidence="8" type="ORF">DGD08_01035</name>
</gene>
<organism evidence="8 9">
    <name type="scientific">Gemmatimonas aurantiaca</name>
    <dbReference type="NCBI Taxonomy" id="173480"/>
    <lineage>
        <taxon>Bacteria</taxon>
        <taxon>Pseudomonadati</taxon>
        <taxon>Gemmatimonadota</taxon>
        <taxon>Gemmatimonadia</taxon>
        <taxon>Gemmatimonadales</taxon>
        <taxon>Gemmatimonadaceae</taxon>
        <taxon>Gemmatimonas</taxon>
    </lineage>
</organism>
<name>A0A3D4V4P8_9BACT</name>
<protein>
    <submittedName>
        <fullName evidence="8">Type III secretion protein</fullName>
    </submittedName>
</protein>
<evidence type="ECO:0000313" key="8">
    <source>
        <dbReference type="EMBL" id="HCT55774.1"/>
    </source>
</evidence>
<dbReference type="OMA" id="LMQMRAT"/>
<evidence type="ECO:0000256" key="2">
    <source>
        <dbReference type="ARBA" id="ARBA00009772"/>
    </source>
</evidence>
<keyword evidence="6 7" id="KW-0472">Membrane</keyword>
<feature type="transmembrane region" description="Helical" evidence="7">
    <location>
        <begin position="47"/>
        <end position="65"/>
    </location>
</feature>
<feature type="transmembrane region" description="Helical" evidence="7">
    <location>
        <begin position="12"/>
        <end position="35"/>
    </location>
</feature>
<dbReference type="AlphaFoldDB" id="A0A3D4V4P8"/>
<evidence type="ECO:0000256" key="6">
    <source>
        <dbReference type="ARBA" id="ARBA00023136"/>
    </source>
</evidence>
<dbReference type="Pfam" id="PF01311">
    <property type="entry name" value="Bac_export_1"/>
    <property type="match status" value="1"/>
</dbReference>
<feature type="transmembrane region" description="Helical" evidence="7">
    <location>
        <begin position="184"/>
        <end position="209"/>
    </location>
</feature>
<comment type="caution">
    <text evidence="8">The sequence shown here is derived from an EMBL/GenBank/DDBJ whole genome shotgun (WGS) entry which is preliminary data.</text>
</comment>
<accession>A0A3D4V4P8</accession>
<keyword evidence="4 7" id="KW-0812">Transmembrane</keyword>
<dbReference type="PRINTS" id="PR00953">
    <property type="entry name" value="TYPE3IMRPROT"/>
</dbReference>
<dbReference type="Proteomes" id="UP000264071">
    <property type="component" value="Unassembled WGS sequence"/>
</dbReference>
<proteinExistence type="inferred from homology"/>
<evidence type="ECO:0000256" key="3">
    <source>
        <dbReference type="ARBA" id="ARBA00022475"/>
    </source>
</evidence>
<evidence type="ECO:0000256" key="7">
    <source>
        <dbReference type="SAM" id="Phobius"/>
    </source>
</evidence>
<evidence type="ECO:0000256" key="4">
    <source>
        <dbReference type="ARBA" id="ARBA00022692"/>
    </source>
</evidence>
<keyword evidence="5 7" id="KW-1133">Transmembrane helix</keyword>
<evidence type="ECO:0000313" key="9">
    <source>
        <dbReference type="Proteomes" id="UP000264071"/>
    </source>
</evidence>
<feature type="transmembrane region" description="Helical" evidence="7">
    <location>
        <begin position="221"/>
        <end position="245"/>
    </location>
</feature>
<sequence length="295" mass="29959">MGADLIFGLPDFSAPGVATALVLTALRIGGLLLIAPAWSAKSVPMKLRTAMLVLFAVLLLPTALATTDRATLAITPATFLAETAIGFAFGFAAALVIAGAEFAGELMTTTIGLSGAAIFDPVNNTQGAIFGSFMQLMALTLLLITGGHIVMIEAIAKSFSVLPLGAPIDMQAGFLALTKAGGTIFATGLQFAAPVIAAILVTNIALAILGRAAPQLQIMSLAFPLQIGIGLLTFAGSVGLIVHALGEWTTPYGKTIDAFVRGARVATVQTTSVQTAPRLPAMSQGAAVAPSAEGR</sequence>
<dbReference type="PANTHER" id="PTHR30065:SF1">
    <property type="entry name" value="SURFACE PRESENTATION OF ANTIGENS PROTEIN SPAR"/>
    <property type="match status" value="1"/>
</dbReference>
<comment type="subcellular location">
    <subcellularLocation>
        <location evidence="1">Cell membrane</location>
        <topology evidence="1">Multi-pass membrane protein</topology>
    </subcellularLocation>
</comment>
<dbReference type="GO" id="GO:0005886">
    <property type="term" value="C:plasma membrane"/>
    <property type="evidence" value="ECO:0007669"/>
    <property type="project" value="UniProtKB-SubCell"/>
</dbReference>
<reference evidence="8 9" key="1">
    <citation type="journal article" date="2018" name="Nat. Biotechnol.">
        <title>A standardized bacterial taxonomy based on genome phylogeny substantially revises the tree of life.</title>
        <authorList>
            <person name="Parks D.H."/>
            <person name="Chuvochina M."/>
            <person name="Waite D.W."/>
            <person name="Rinke C."/>
            <person name="Skarshewski A."/>
            <person name="Chaumeil P.A."/>
            <person name="Hugenholtz P."/>
        </authorList>
    </citation>
    <scope>NUCLEOTIDE SEQUENCE [LARGE SCALE GENOMIC DNA]</scope>
    <source>
        <strain evidence="8">UBA8844</strain>
    </source>
</reference>
<dbReference type="EMBL" id="DPIY01000001">
    <property type="protein sequence ID" value="HCT55774.1"/>
    <property type="molecule type" value="Genomic_DNA"/>
</dbReference>
<dbReference type="PANTHER" id="PTHR30065">
    <property type="entry name" value="FLAGELLAR BIOSYNTHETIC PROTEIN FLIR"/>
    <property type="match status" value="1"/>
</dbReference>